<dbReference type="PANTHER" id="PTHR21660:SF1">
    <property type="entry name" value="ACYL-COENZYME A THIOESTERASE 13"/>
    <property type="match status" value="1"/>
</dbReference>
<evidence type="ECO:0000256" key="2">
    <source>
        <dbReference type="ARBA" id="ARBA00022801"/>
    </source>
</evidence>
<dbReference type="InterPro" id="IPR003736">
    <property type="entry name" value="PAAI_dom"/>
</dbReference>
<dbReference type="OrthoDB" id="9813282at2"/>
<comment type="similarity">
    <text evidence="1">Belongs to the thioesterase PaaI family.</text>
</comment>
<dbReference type="NCBIfam" id="TIGR00369">
    <property type="entry name" value="unchar_dom_1"/>
    <property type="match status" value="1"/>
</dbReference>
<dbReference type="EMBL" id="WTYH01000001">
    <property type="protein sequence ID" value="MXO93482.1"/>
    <property type="molecule type" value="Genomic_DNA"/>
</dbReference>
<evidence type="ECO:0000313" key="5">
    <source>
        <dbReference type="Proteomes" id="UP000460626"/>
    </source>
</evidence>
<dbReference type="InterPro" id="IPR006683">
    <property type="entry name" value="Thioestr_dom"/>
</dbReference>
<evidence type="ECO:0000256" key="1">
    <source>
        <dbReference type="ARBA" id="ARBA00008324"/>
    </source>
</evidence>
<gene>
    <name evidence="4" type="ORF">GRI62_07675</name>
</gene>
<organism evidence="4 5">
    <name type="scientific">Aurantiacibacter arachoides</name>
    <dbReference type="NCBI Taxonomy" id="1850444"/>
    <lineage>
        <taxon>Bacteria</taxon>
        <taxon>Pseudomonadati</taxon>
        <taxon>Pseudomonadota</taxon>
        <taxon>Alphaproteobacteria</taxon>
        <taxon>Sphingomonadales</taxon>
        <taxon>Erythrobacteraceae</taxon>
        <taxon>Aurantiacibacter</taxon>
    </lineage>
</organism>
<feature type="domain" description="Thioesterase" evidence="3">
    <location>
        <begin position="56"/>
        <end position="132"/>
    </location>
</feature>
<sequence>MASDAPDGLALMQMMARGDIPPPSISQTMGMAPSSVERGRVVFESTADDRHLNPLGGVHGGFAATVLDSVTGCAVHTMLEAGVGYGTIDLQVKFLRPVPTGETLLAEGTVVHVSRNLATADGKLTTRDGKLLATATATCFIKRG</sequence>
<proteinExistence type="inferred from homology"/>
<dbReference type="PANTHER" id="PTHR21660">
    <property type="entry name" value="THIOESTERASE SUPERFAMILY MEMBER-RELATED"/>
    <property type="match status" value="1"/>
</dbReference>
<name>A0A845A209_9SPHN</name>
<dbReference type="GO" id="GO:0047617">
    <property type="term" value="F:fatty acyl-CoA hydrolase activity"/>
    <property type="evidence" value="ECO:0007669"/>
    <property type="project" value="InterPro"/>
</dbReference>
<dbReference type="InterPro" id="IPR029069">
    <property type="entry name" value="HotDog_dom_sf"/>
</dbReference>
<dbReference type="SUPFAM" id="SSF54637">
    <property type="entry name" value="Thioesterase/thiol ester dehydrase-isomerase"/>
    <property type="match status" value="1"/>
</dbReference>
<dbReference type="Pfam" id="PF03061">
    <property type="entry name" value="4HBT"/>
    <property type="match status" value="1"/>
</dbReference>
<dbReference type="Proteomes" id="UP000460626">
    <property type="component" value="Unassembled WGS sequence"/>
</dbReference>
<keyword evidence="5" id="KW-1185">Reference proteome</keyword>
<dbReference type="Gene3D" id="3.10.129.10">
    <property type="entry name" value="Hotdog Thioesterase"/>
    <property type="match status" value="1"/>
</dbReference>
<dbReference type="InterPro" id="IPR039298">
    <property type="entry name" value="ACOT13"/>
</dbReference>
<evidence type="ECO:0000259" key="3">
    <source>
        <dbReference type="Pfam" id="PF03061"/>
    </source>
</evidence>
<dbReference type="CDD" id="cd03443">
    <property type="entry name" value="PaaI_thioesterase"/>
    <property type="match status" value="1"/>
</dbReference>
<evidence type="ECO:0000313" key="4">
    <source>
        <dbReference type="EMBL" id="MXO93482.1"/>
    </source>
</evidence>
<dbReference type="RefSeq" id="WP_131452752.1">
    <property type="nucleotide sequence ID" value="NZ_BMJK01000001.1"/>
</dbReference>
<accession>A0A845A209</accession>
<reference evidence="4 5" key="1">
    <citation type="submission" date="2019-12" db="EMBL/GenBank/DDBJ databases">
        <title>Genomic-based taxomic classification of the family Erythrobacteraceae.</title>
        <authorList>
            <person name="Xu L."/>
        </authorList>
    </citation>
    <scope>NUCLEOTIDE SEQUENCE [LARGE SCALE GENOMIC DNA]</scope>
    <source>
        <strain evidence="4 5">RC4-10-4</strain>
    </source>
</reference>
<keyword evidence="2" id="KW-0378">Hydrolase</keyword>
<comment type="caution">
    <text evidence="4">The sequence shown here is derived from an EMBL/GenBank/DDBJ whole genome shotgun (WGS) entry which is preliminary data.</text>
</comment>
<dbReference type="AlphaFoldDB" id="A0A845A209"/>
<protein>
    <submittedName>
        <fullName evidence="4">Hotdog fold thioesterase</fullName>
    </submittedName>
</protein>